<dbReference type="AlphaFoldDB" id="D8U0L0"/>
<feature type="region of interest" description="Disordered" evidence="1">
    <location>
        <begin position="259"/>
        <end position="292"/>
    </location>
</feature>
<dbReference type="SUPFAM" id="SSF49785">
    <property type="entry name" value="Galactose-binding domain-like"/>
    <property type="match status" value="1"/>
</dbReference>
<feature type="region of interest" description="Disordered" evidence="1">
    <location>
        <begin position="21"/>
        <end position="40"/>
    </location>
</feature>
<evidence type="ECO:0000313" key="3">
    <source>
        <dbReference type="Proteomes" id="UP000001058"/>
    </source>
</evidence>
<dbReference type="KEGG" id="vcn:VOLCADRAFT_92834"/>
<name>D8U0L0_VOLCA</name>
<keyword evidence="3" id="KW-1185">Reference proteome</keyword>
<evidence type="ECO:0008006" key="4">
    <source>
        <dbReference type="Google" id="ProtNLM"/>
    </source>
</evidence>
<protein>
    <recommendedName>
        <fullName evidence="4">Fucolectin tachylectin-4 pentraxin-1 domain-containing protein</fullName>
    </recommendedName>
</protein>
<organism evidence="3">
    <name type="scientific">Volvox carteri f. nagariensis</name>
    <dbReference type="NCBI Taxonomy" id="3068"/>
    <lineage>
        <taxon>Eukaryota</taxon>
        <taxon>Viridiplantae</taxon>
        <taxon>Chlorophyta</taxon>
        <taxon>core chlorophytes</taxon>
        <taxon>Chlorophyceae</taxon>
        <taxon>CS clade</taxon>
        <taxon>Chlamydomonadales</taxon>
        <taxon>Volvocaceae</taxon>
        <taxon>Volvox</taxon>
    </lineage>
</organism>
<dbReference type="Proteomes" id="UP000001058">
    <property type="component" value="Unassembled WGS sequence"/>
</dbReference>
<dbReference type="RefSeq" id="XP_002952267.1">
    <property type="nucleotide sequence ID" value="XM_002952221.1"/>
</dbReference>
<dbReference type="InParanoid" id="D8U0L0"/>
<dbReference type="OrthoDB" id="547680at2759"/>
<accession>D8U0L0</accession>
<gene>
    <name evidence="2" type="ORF">VOLCADRAFT_92834</name>
</gene>
<dbReference type="InterPro" id="IPR008979">
    <property type="entry name" value="Galactose-bd-like_sf"/>
</dbReference>
<reference evidence="2 3" key="1">
    <citation type="journal article" date="2010" name="Science">
        <title>Genomic analysis of organismal complexity in the multicellular green alga Volvox carteri.</title>
        <authorList>
            <person name="Prochnik S.E."/>
            <person name="Umen J."/>
            <person name="Nedelcu A.M."/>
            <person name="Hallmann A."/>
            <person name="Miller S.M."/>
            <person name="Nishii I."/>
            <person name="Ferris P."/>
            <person name="Kuo A."/>
            <person name="Mitros T."/>
            <person name="Fritz-Laylin L.K."/>
            <person name="Hellsten U."/>
            <person name="Chapman J."/>
            <person name="Simakov O."/>
            <person name="Rensing S.A."/>
            <person name="Terry A."/>
            <person name="Pangilinan J."/>
            <person name="Kapitonov V."/>
            <person name="Jurka J."/>
            <person name="Salamov A."/>
            <person name="Shapiro H."/>
            <person name="Schmutz J."/>
            <person name="Grimwood J."/>
            <person name="Lindquist E."/>
            <person name="Lucas S."/>
            <person name="Grigoriev I.V."/>
            <person name="Schmitt R."/>
            <person name="Kirk D."/>
            <person name="Rokhsar D.S."/>
        </authorList>
    </citation>
    <scope>NUCLEOTIDE SEQUENCE [LARGE SCALE GENOMIC DNA]</scope>
    <source>
        <strain evidence="3">f. Nagariensis / Eve</strain>
    </source>
</reference>
<dbReference type="GeneID" id="9628434"/>
<feature type="compositionally biased region" description="Pro residues" evidence="1">
    <location>
        <begin position="78"/>
        <end position="88"/>
    </location>
</feature>
<dbReference type="Gene3D" id="2.60.120.260">
    <property type="entry name" value="Galactose-binding domain-like"/>
    <property type="match status" value="1"/>
</dbReference>
<evidence type="ECO:0000313" key="2">
    <source>
        <dbReference type="EMBL" id="EFJ46738.1"/>
    </source>
</evidence>
<dbReference type="EMBL" id="GL378349">
    <property type="protein sequence ID" value="EFJ46738.1"/>
    <property type="molecule type" value="Genomic_DNA"/>
</dbReference>
<feature type="region of interest" description="Disordered" evidence="1">
    <location>
        <begin position="67"/>
        <end position="88"/>
    </location>
</feature>
<proteinExistence type="predicted"/>
<feature type="compositionally biased region" description="Gly residues" evidence="1">
    <location>
        <begin position="272"/>
        <end position="283"/>
    </location>
</feature>
<evidence type="ECO:0000256" key="1">
    <source>
        <dbReference type="SAM" id="MobiDB-lite"/>
    </source>
</evidence>
<dbReference type="Pfam" id="PF22633">
    <property type="entry name" value="F5_F8_type_C_2"/>
    <property type="match status" value="1"/>
</dbReference>
<sequence>MTTATQRTWCSHHCYYQRKKRPAAGSTLRKPGAHCNNHHTQKRQRMLRRLLPLILLGFMPAPPRPMSHFGANAQGLAPKPPLPPPPPPLTPLMTNIAIGKRIYAASQLSNQYAAINANDGIIPPDGSNSSTYISAPSNSTSQWLSIDFGEAVTIGSVAIYFGRGCCFGQPSDYEFRLGGRAIDLTVSDLSYPGSLNAVIYNLTYGASAAASGSSEDSRVGGFSINPLRTGRVFSIERLLTSATVPDSLLAVSELQVFGTPAGGKQPTKGGEQATGGGQRGNRGGRSQRLGRGAKLAALLQRQRGGSNRNQTK</sequence>